<dbReference type="CDD" id="cd00170">
    <property type="entry name" value="SEC14"/>
    <property type="match status" value="1"/>
</dbReference>
<dbReference type="Gene3D" id="1.10.8.20">
    <property type="entry name" value="N-terminal domain of phosphatidylinositol transfer protein sec14p"/>
    <property type="match status" value="1"/>
</dbReference>
<dbReference type="InterPro" id="IPR036273">
    <property type="entry name" value="CRAL/TRIO_N_dom_sf"/>
</dbReference>
<keyword evidence="3" id="KW-1185">Reference proteome</keyword>
<dbReference type="SMART" id="SM00516">
    <property type="entry name" value="SEC14"/>
    <property type="match status" value="1"/>
</dbReference>
<organism evidence="3 5">
    <name type="scientific">Petromyzon marinus</name>
    <name type="common">Sea lamprey</name>
    <dbReference type="NCBI Taxonomy" id="7757"/>
    <lineage>
        <taxon>Eukaryota</taxon>
        <taxon>Metazoa</taxon>
        <taxon>Chordata</taxon>
        <taxon>Craniata</taxon>
        <taxon>Vertebrata</taxon>
        <taxon>Cyclostomata</taxon>
        <taxon>Hyperoartia</taxon>
        <taxon>Petromyzontiformes</taxon>
        <taxon>Petromyzontidae</taxon>
        <taxon>Petromyzon</taxon>
    </lineage>
</organism>
<dbReference type="GO" id="GO:0120013">
    <property type="term" value="F:lipid transfer activity"/>
    <property type="evidence" value="ECO:0007669"/>
    <property type="project" value="TreeGrafter"/>
</dbReference>
<dbReference type="RefSeq" id="XP_032810513.1">
    <property type="nucleotide sequence ID" value="XM_032954622.1"/>
</dbReference>
<dbReference type="SUPFAM" id="SSF52087">
    <property type="entry name" value="CRAL/TRIO domain"/>
    <property type="match status" value="1"/>
</dbReference>
<accession>A0AAJ7WUD5</accession>
<gene>
    <name evidence="4 5" type="primary">LOC116942561</name>
</gene>
<sequence length="295" mass="33020">MAILPGWEMTDAGGPAEPRDLPNEHPVVRARVRELRGLALRDLPGVPICLADDFLMAFVRARDLDCAQAFQLLRNYHRWREECSELVGDLRPGPLLPLLARGYHGALARPDTHGRTVLLYRVDRWDPKVHSATEVFRVSLLTSELLARDARTQLRGVTVIFDLRGLRFGHVARVGPTMARRIASVLTDSFPIKVRSIHLLNTPLIFQSLFAIIRPFLSEKMYSRIHVHSGDAPQSLVDEVGPSVMPAELGGEGPSVEEVCAEWTQVLLGSEMELRRVTSLHHDSLCPCKLLLLKD</sequence>
<dbReference type="GO" id="GO:0016020">
    <property type="term" value="C:membrane"/>
    <property type="evidence" value="ECO:0007669"/>
    <property type="project" value="TreeGrafter"/>
</dbReference>
<evidence type="ECO:0000256" key="1">
    <source>
        <dbReference type="SAM" id="MobiDB-lite"/>
    </source>
</evidence>
<dbReference type="PRINTS" id="PR00180">
    <property type="entry name" value="CRETINALDHBP"/>
</dbReference>
<dbReference type="PANTHER" id="PTHR10174:SF225">
    <property type="entry name" value="ALPHA-TOCOPHEROL TRANSFER PROTEIN"/>
    <property type="match status" value="1"/>
</dbReference>
<evidence type="ECO:0000259" key="2">
    <source>
        <dbReference type="PROSITE" id="PS50191"/>
    </source>
</evidence>
<protein>
    <submittedName>
        <fullName evidence="4 5">Alpha-tocopherol transfer protein-like</fullName>
    </submittedName>
</protein>
<reference evidence="4 5" key="1">
    <citation type="submission" date="2025-04" db="UniProtKB">
        <authorList>
            <consortium name="RefSeq"/>
        </authorList>
    </citation>
    <scope>IDENTIFICATION</scope>
    <source>
        <tissue evidence="4 5">Sperm</tissue>
    </source>
</reference>
<proteinExistence type="predicted"/>
<dbReference type="InterPro" id="IPR036865">
    <property type="entry name" value="CRAL-TRIO_dom_sf"/>
</dbReference>
<evidence type="ECO:0000313" key="3">
    <source>
        <dbReference type="Proteomes" id="UP001318040"/>
    </source>
</evidence>
<dbReference type="GeneID" id="116942561"/>
<evidence type="ECO:0000313" key="5">
    <source>
        <dbReference type="RefSeq" id="XP_032810514.1"/>
    </source>
</evidence>
<dbReference type="GO" id="GO:0042360">
    <property type="term" value="P:vitamin E metabolic process"/>
    <property type="evidence" value="ECO:0007669"/>
    <property type="project" value="TreeGrafter"/>
</dbReference>
<dbReference type="Proteomes" id="UP001318040">
    <property type="component" value="Chromosome 15"/>
</dbReference>
<feature type="region of interest" description="Disordered" evidence="1">
    <location>
        <begin position="1"/>
        <end position="25"/>
    </location>
</feature>
<dbReference type="AlphaFoldDB" id="A0AAJ7WUD5"/>
<name>A0AAJ7WUD5_PETMA</name>
<dbReference type="GO" id="GO:1902936">
    <property type="term" value="F:phosphatidylinositol bisphosphate binding"/>
    <property type="evidence" value="ECO:0007669"/>
    <property type="project" value="TreeGrafter"/>
</dbReference>
<dbReference type="Gene3D" id="3.40.525.10">
    <property type="entry name" value="CRAL-TRIO lipid binding domain"/>
    <property type="match status" value="1"/>
</dbReference>
<dbReference type="Pfam" id="PF00650">
    <property type="entry name" value="CRAL_TRIO"/>
    <property type="match status" value="1"/>
</dbReference>
<dbReference type="KEGG" id="pmrn:116942561"/>
<dbReference type="PANTHER" id="PTHR10174">
    <property type="entry name" value="ALPHA-TOCOPHEROL TRANSFER PROTEIN-RELATED"/>
    <property type="match status" value="1"/>
</dbReference>
<dbReference type="RefSeq" id="XP_032810514.1">
    <property type="nucleotide sequence ID" value="XM_032954623.1"/>
</dbReference>
<evidence type="ECO:0000313" key="4">
    <source>
        <dbReference type="RefSeq" id="XP_032810513.1"/>
    </source>
</evidence>
<dbReference type="Gene3D" id="1.20.5.1200">
    <property type="entry name" value="Alpha-tocopherol transfer"/>
    <property type="match status" value="1"/>
</dbReference>
<dbReference type="SUPFAM" id="SSF46938">
    <property type="entry name" value="CRAL/TRIO N-terminal domain"/>
    <property type="match status" value="1"/>
</dbReference>
<dbReference type="InterPro" id="IPR001251">
    <property type="entry name" value="CRAL-TRIO_dom"/>
</dbReference>
<dbReference type="GO" id="GO:0051180">
    <property type="term" value="P:vitamin transport"/>
    <property type="evidence" value="ECO:0007669"/>
    <property type="project" value="TreeGrafter"/>
</dbReference>
<dbReference type="PROSITE" id="PS50191">
    <property type="entry name" value="CRAL_TRIO"/>
    <property type="match status" value="1"/>
</dbReference>
<dbReference type="GO" id="GO:0005770">
    <property type="term" value="C:late endosome"/>
    <property type="evidence" value="ECO:0007669"/>
    <property type="project" value="TreeGrafter"/>
</dbReference>
<feature type="domain" description="CRAL-TRIO" evidence="2">
    <location>
        <begin position="95"/>
        <end position="257"/>
    </location>
</feature>
<dbReference type="GO" id="GO:0008431">
    <property type="term" value="F:vitamin E binding"/>
    <property type="evidence" value="ECO:0007669"/>
    <property type="project" value="TreeGrafter"/>
</dbReference>